<name>A0A1H5XK50_9CLOT</name>
<dbReference type="InterPro" id="IPR043129">
    <property type="entry name" value="ATPase_NBD"/>
</dbReference>
<reference evidence="3" key="1">
    <citation type="submission" date="2016-10" db="EMBL/GenBank/DDBJ databases">
        <authorList>
            <person name="Varghese N."/>
            <person name="Submissions S."/>
        </authorList>
    </citation>
    <scope>NUCLEOTIDE SEQUENCE [LARGE SCALE GENOMIC DNA]</scope>
    <source>
        <strain evidence="3">DSM 5463</strain>
    </source>
</reference>
<keyword evidence="2" id="KW-0808">Transferase</keyword>
<dbReference type="RefSeq" id="WP_103896691.1">
    <property type="nucleotide sequence ID" value="NZ_FNUK01000032.1"/>
</dbReference>
<dbReference type="GO" id="GO:0016301">
    <property type="term" value="F:kinase activity"/>
    <property type="evidence" value="ECO:0007669"/>
    <property type="project" value="UniProtKB-KW"/>
</dbReference>
<dbReference type="InterPro" id="IPR049874">
    <property type="entry name" value="ROK_cs"/>
</dbReference>
<dbReference type="PANTHER" id="PTHR18964">
    <property type="entry name" value="ROK (REPRESSOR, ORF, KINASE) FAMILY"/>
    <property type="match status" value="1"/>
</dbReference>
<accession>A0A1H5XK50</accession>
<evidence type="ECO:0000256" key="1">
    <source>
        <dbReference type="ARBA" id="ARBA00006479"/>
    </source>
</evidence>
<dbReference type="SUPFAM" id="SSF53067">
    <property type="entry name" value="Actin-like ATPase domain"/>
    <property type="match status" value="1"/>
</dbReference>
<evidence type="ECO:0000313" key="2">
    <source>
        <dbReference type="EMBL" id="SEG12141.1"/>
    </source>
</evidence>
<gene>
    <name evidence="2" type="ORF">SAMN05660865_01796</name>
</gene>
<dbReference type="InterPro" id="IPR000600">
    <property type="entry name" value="ROK"/>
</dbReference>
<dbReference type="Pfam" id="PF00480">
    <property type="entry name" value="ROK"/>
    <property type="match status" value="1"/>
</dbReference>
<evidence type="ECO:0000313" key="3">
    <source>
        <dbReference type="Proteomes" id="UP000242850"/>
    </source>
</evidence>
<dbReference type="Proteomes" id="UP000242850">
    <property type="component" value="Unassembled WGS sequence"/>
</dbReference>
<keyword evidence="2" id="KW-0418">Kinase</keyword>
<dbReference type="AlphaFoldDB" id="A0A1H5XK50"/>
<keyword evidence="3" id="KW-1185">Reference proteome</keyword>
<protein>
    <submittedName>
        <fullName evidence="2">Glucokinase</fullName>
    </submittedName>
</protein>
<organism evidence="2 3">
    <name type="scientific">Caloramator fervidus</name>
    <dbReference type="NCBI Taxonomy" id="29344"/>
    <lineage>
        <taxon>Bacteria</taxon>
        <taxon>Bacillati</taxon>
        <taxon>Bacillota</taxon>
        <taxon>Clostridia</taxon>
        <taxon>Eubacteriales</taxon>
        <taxon>Clostridiaceae</taxon>
        <taxon>Caloramator</taxon>
    </lineage>
</organism>
<sequence>MKSYVIGIDVGGTNIVTAVADLKGNVINKTKIPTEAKNGYKNTIVRIKEQVEKVLELSGVTLSDVAGIGIGVPGLIDVEKGMCYFSGNLGDEWQNVNIKEDLKKFFDLPIFLDNDVNVAALGEKYFGAAKNCKDFIYITIGTGIGSAIVCDGKLIRGHRFCAGEFGHLTVDRNGPRCTCGNIGCIEAIASAPAIARRIKEKINSGRKSIMVDLAGGIDNITAKTLSEAFDKGDELAIEIMKETGEWLGIAIAGYINIINPELFIIGGGVSRAGERLLKYIREEVNKRAMKVQKESCRIITAQQLDEAGMMGAIAAILGYLNLI</sequence>
<comment type="similarity">
    <text evidence="1">Belongs to the ROK (NagC/XylR) family.</text>
</comment>
<dbReference type="OrthoDB" id="9795247at2"/>
<dbReference type="PROSITE" id="PS01125">
    <property type="entry name" value="ROK"/>
    <property type="match status" value="1"/>
</dbReference>
<dbReference type="PANTHER" id="PTHR18964:SF149">
    <property type="entry name" value="BIFUNCTIONAL UDP-N-ACETYLGLUCOSAMINE 2-EPIMERASE_N-ACETYLMANNOSAMINE KINASE"/>
    <property type="match status" value="1"/>
</dbReference>
<dbReference type="CDD" id="cd24068">
    <property type="entry name" value="ASKHA_NBD_ROK_FnNanK-like"/>
    <property type="match status" value="1"/>
</dbReference>
<proteinExistence type="inferred from homology"/>
<dbReference type="Gene3D" id="3.30.420.40">
    <property type="match status" value="2"/>
</dbReference>
<dbReference type="EMBL" id="FNUK01000032">
    <property type="protein sequence ID" value="SEG12141.1"/>
    <property type="molecule type" value="Genomic_DNA"/>
</dbReference>